<reference evidence="1" key="1">
    <citation type="submission" date="2019-08" db="EMBL/GenBank/DDBJ databases">
        <authorList>
            <person name="Kucharzyk K."/>
            <person name="Murdoch R.W."/>
            <person name="Higgins S."/>
            <person name="Loffler F."/>
        </authorList>
    </citation>
    <scope>NUCLEOTIDE SEQUENCE</scope>
</reference>
<sequence>MVKDLGIDAVMDYCRILMKNLFQLIGSAAGNRIDKRWQLKLFVDIVFFPR</sequence>
<proteinExistence type="predicted"/>
<organism evidence="1">
    <name type="scientific">bioreactor metagenome</name>
    <dbReference type="NCBI Taxonomy" id="1076179"/>
    <lineage>
        <taxon>unclassified sequences</taxon>
        <taxon>metagenomes</taxon>
        <taxon>ecological metagenomes</taxon>
    </lineage>
</organism>
<gene>
    <name evidence="1" type="ORF">SDC9_176553</name>
</gene>
<comment type="caution">
    <text evidence="1">The sequence shown here is derived from an EMBL/GenBank/DDBJ whole genome shotgun (WGS) entry which is preliminary data.</text>
</comment>
<evidence type="ECO:0000313" key="1">
    <source>
        <dbReference type="EMBL" id="MPN29102.1"/>
    </source>
</evidence>
<protein>
    <submittedName>
        <fullName evidence="1">Uncharacterized protein</fullName>
    </submittedName>
</protein>
<accession>A0A645GT25</accession>
<dbReference type="AlphaFoldDB" id="A0A645GT25"/>
<name>A0A645GT25_9ZZZZ</name>
<dbReference type="EMBL" id="VSSQ01079636">
    <property type="protein sequence ID" value="MPN29102.1"/>
    <property type="molecule type" value="Genomic_DNA"/>
</dbReference>